<dbReference type="SUPFAM" id="SSF55729">
    <property type="entry name" value="Acyl-CoA N-acyltransferases (Nat)"/>
    <property type="match status" value="1"/>
</dbReference>
<organism evidence="5 6">
    <name type="scientific">Tumebacillus lacus</name>
    <dbReference type="NCBI Taxonomy" id="2995335"/>
    <lineage>
        <taxon>Bacteria</taxon>
        <taxon>Bacillati</taxon>
        <taxon>Bacillota</taxon>
        <taxon>Bacilli</taxon>
        <taxon>Bacillales</taxon>
        <taxon>Alicyclobacillaceae</taxon>
        <taxon>Tumebacillus</taxon>
    </lineage>
</organism>
<evidence type="ECO:0000259" key="4">
    <source>
        <dbReference type="PROSITE" id="PS51186"/>
    </source>
</evidence>
<dbReference type="EMBL" id="JAPMLT010000003">
    <property type="protein sequence ID" value="MCX7569881.1"/>
    <property type="molecule type" value="Genomic_DNA"/>
</dbReference>
<feature type="domain" description="N-acetyltransferase" evidence="4">
    <location>
        <begin position="8"/>
        <end position="180"/>
    </location>
</feature>
<keyword evidence="6" id="KW-1185">Reference proteome</keyword>
<dbReference type="InterPro" id="IPR051531">
    <property type="entry name" value="N-acetyltransferase"/>
</dbReference>
<evidence type="ECO:0000256" key="1">
    <source>
        <dbReference type="ARBA" id="ARBA00022679"/>
    </source>
</evidence>
<keyword evidence="1" id="KW-0808">Transferase</keyword>
<reference evidence="5 6" key="1">
    <citation type="submission" date="2022-11" db="EMBL/GenBank/DDBJ databases">
        <title>Study of microbial diversity in lake waters.</title>
        <authorList>
            <person name="Zhang J."/>
        </authorList>
    </citation>
    <scope>NUCLEOTIDE SEQUENCE [LARGE SCALE GENOMIC DNA]</scope>
    <source>
        <strain evidence="5 6">DT12</strain>
    </source>
</reference>
<name>A0ABT3WZ02_9BACL</name>
<sequence>MKWSGEQIYIRPLEADDVEAFYEMNARNREFWGEFEPDFDRPEPTFEHTVGRIGQQKERAANDQSYFFGIFLKETNELIGDVSLAEVFRGPLQSCIVGYSLDQAHNGKGYTTEAVRLAVQHAFERLNLHRLEAGVMPHNRGSRRVLEKVGFHYEGIAREKLKIKGVWQDHCQYSMVRSDWDRLKSK</sequence>
<dbReference type="PANTHER" id="PTHR43792:SF8">
    <property type="entry name" value="[RIBOSOMAL PROTEIN US5]-ALANINE N-ACETYLTRANSFERASE"/>
    <property type="match status" value="1"/>
</dbReference>
<proteinExistence type="inferred from homology"/>
<evidence type="ECO:0000313" key="6">
    <source>
        <dbReference type="Proteomes" id="UP001208017"/>
    </source>
</evidence>
<evidence type="ECO:0000256" key="2">
    <source>
        <dbReference type="ARBA" id="ARBA00023315"/>
    </source>
</evidence>
<dbReference type="Gene3D" id="3.40.630.30">
    <property type="match status" value="1"/>
</dbReference>
<gene>
    <name evidence="5" type="ORF">OS242_07880</name>
</gene>
<evidence type="ECO:0000313" key="5">
    <source>
        <dbReference type="EMBL" id="MCX7569881.1"/>
    </source>
</evidence>
<dbReference type="PROSITE" id="PS51186">
    <property type="entry name" value="GNAT"/>
    <property type="match status" value="1"/>
</dbReference>
<accession>A0ABT3WZ02</accession>
<keyword evidence="2" id="KW-0012">Acyltransferase</keyword>
<dbReference type="InterPro" id="IPR000182">
    <property type="entry name" value="GNAT_dom"/>
</dbReference>
<dbReference type="RefSeq" id="WP_267151131.1">
    <property type="nucleotide sequence ID" value="NZ_JAPMLT010000003.1"/>
</dbReference>
<dbReference type="Proteomes" id="UP001208017">
    <property type="component" value="Unassembled WGS sequence"/>
</dbReference>
<dbReference type="Pfam" id="PF13302">
    <property type="entry name" value="Acetyltransf_3"/>
    <property type="match status" value="1"/>
</dbReference>
<dbReference type="InterPro" id="IPR016181">
    <property type="entry name" value="Acyl_CoA_acyltransferase"/>
</dbReference>
<protein>
    <submittedName>
        <fullName evidence="5">GNAT family protein</fullName>
    </submittedName>
</protein>
<dbReference type="PANTHER" id="PTHR43792">
    <property type="entry name" value="GNAT FAMILY, PUTATIVE (AFU_ORTHOLOGUE AFUA_3G00765)-RELATED-RELATED"/>
    <property type="match status" value="1"/>
</dbReference>
<comment type="similarity">
    <text evidence="3">Belongs to the acetyltransferase family. RimJ subfamily.</text>
</comment>
<evidence type="ECO:0000256" key="3">
    <source>
        <dbReference type="ARBA" id="ARBA00038502"/>
    </source>
</evidence>
<comment type="caution">
    <text evidence="5">The sequence shown here is derived from an EMBL/GenBank/DDBJ whole genome shotgun (WGS) entry which is preliminary data.</text>
</comment>